<dbReference type="AlphaFoldDB" id="A0A2T6CGG6"/>
<proteinExistence type="predicted"/>
<dbReference type="SUPFAM" id="SSF53335">
    <property type="entry name" value="S-adenosyl-L-methionine-dependent methyltransferases"/>
    <property type="match status" value="1"/>
</dbReference>
<organism evidence="2 3">
    <name type="scientific">Sulfitobacter mediterraneus</name>
    <dbReference type="NCBI Taxonomy" id="83219"/>
    <lineage>
        <taxon>Bacteria</taxon>
        <taxon>Pseudomonadati</taxon>
        <taxon>Pseudomonadota</taxon>
        <taxon>Alphaproteobacteria</taxon>
        <taxon>Rhodobacterales</taxon>
        <taxon>Roseobacteraceae</taxon>
        <taxon>Sulfitobacter</taxon>
    </lineage>
</organism>
<sequence>MFAQTPLQDRAGHYDRLAPYYDRLHHRWLRHAGGEAQAALEALVRVLATPQTTLLDAGCGTGHLARSLIAEGMLPQSMTLLDPAAAMLALCADIPAEKVNGRLEALPFQDDTFDLVTCAWALETVPDPFVALSELCRVVRPGGALCLAFCADRPVRGVADRLMRQALLCRGTGRFLSCAGVLRDIERFDGFEARAIPSHGPAATILARRAANKT</sequence>
<dbReference type="CDD" id="cd02440">
    <property type="entry name" value="AdoMet_MTases"/>
    <property type="match status" value="1"/>
</dbReference>
<protein>
    <submittedName>
        <fullName evidence="2">Methyltransferase family protein</fullName>
    </submittedName>
</protein>
<evidence type="ECO:0000313" key="3">
    <source>
        <dbReference type="Proteomes" id="UP000244092"/>
    </source>
</evidence>
<keyword evidence="2" id="KW-0489">Methyltransferase</keyword>
<dbReference type="EMBL" id="QBKU01000003">
    <property type="protein sequence ID" value="PTX74560.1"/>
    <property type="molecule type" value="Genomic_DNA"/>
</dbReference>
<feature type="domain" description="Methyltransferase type 11" evidence="1">
    <location>
        <begin position="55"/>
        <end position="146"/>
    </location>
</feature>
<accession>A0A2T6CGG6</accession>
<dbReference type="InterPro" id="IPR013216">
    <property type="entry name" value="Methyltransf_11"/>
</dbReference>
<name>A0A2T6CGG6_9RHOB</name>
<dbReference type="GO" id="GO:0008757">
    <property type="term" value="F:S-adenosylmethionine-dependent methyltransferase activity"/>
    <property type="evidence" value="ECO:0007669"/>
    <property type="project" value="InterPro"/>
</dbReference>
<gene>
    <name evidence="2" type="ORF">C8N31_10336</name>
</gene>
<dbReference type="Proteomes" id="UP000244092">
    <property type="component" value="Unassembled WGS sequence"/>
</dbReference>
<dbReference type="RefSeq" id="WP_025048468.1">
    <property type="nucleotide sequence ID" value="NZ_QBKU01000003.1"/>
</dbReference>
<evidence type="ECO:0000259" key="1">
    <source>
        <dbReference type="Pfam" id="PF08241"/>
    </source>
</evidence>
<dbReference type="OrthoDB" id="9787738at2"/>
<keyword evidence="2" id="KW-0808">Transferase</keyword>
<dbReference type="Gene3D" id="3.40.50.150">
    <property type="entry name" value="Vaccinia Virus protein VP39"/>
    <property type="match status" value="1"/>
</dbReference>
<dbReference type="PANTHER" id="PTHR43591:SF110">
    <property type="entry name" value="RHODANESE DOMAIN-CONTAINING PROTEIN"/>
    <property type="match status" value="1"/>
</dbReference>
<dbReference type="Pfam" id="PF08241">
    <property type="entry name" value="Methyltransf_11"/>
    <property type="match status" value="1"/>
</dbReference>
<dbReference type="GO" id="GO:0032259">
    <property type="term" value="P:methylation"/>
    <property type="evidence" value="ECO:0007669"/>
    <property type="project" value="UniProtKB-KW"/>
</dbReference>
<reference evidence="2 3" key="1">
    <citation type="submission" date="2018-04" db="EMBL/GenBank/DDBJ databases">
        <title>Genomic Encyclopedia of Archaeal and Bacterial Type Strains, Phase II (KMG-II): from individual species to whole genera.</title>
        <authorList>
            <person name="Goeker M."/>
        </authorList>
    </citation>
    <scope>NUCLEOTIDE SEQUENCE [LARGE SCALE GENOMIC DNA]</scope>
    <source>
        <strain evidence="2 3">DSM 12244</strain>
    </source>
</reference>
<dbReference type="PANTHER" id="PTHR43591">
    <property type="entry name" value="METHYLTRANSFERASE"/>
    <property type="match status" value="1"/>
</dbReference>
<evidence type="ECO:0000313" key="2">
    <source>
        <dbReference type="EMBL" id="PTX74560.1"/>
    </source>
</evidence>
<comment type="caution">
    <text evidence="2">The sequence shown here is derived from an EMBL/GenBank/DDBJ whole genome shotgun (WGS) entry which is preliminary data.</text>
</comment>
<dbReference type="InterPro" id="IPR029063">
    <property type="entry name" value="SAM-dependent_MTases_sf"/>
</dbReference>